<comment type="caution">
    <text evidence="1">The sequence shown here is derived from an EMBL/GenBank/DDBJ whole genome shotgun (WGS) entry which is preliminary data.</text>
</comment>
<feature type="non-terminal residue" evidence="1">
    <location>
        <position position="105"/>
    </location>
</feature>
<organism evidence="1">
    <name type="scientific">marine sediment metagenome</name>
    <dbReference type="NCBI Taxonomy" id="412755"/>
    <lineage>
        <taxon>unclassified sequences</taxon>
        <taxon>metagenomes</taxon>
        <taxon>ecological metagenomes</taxon>
    </lineage>
</organism>
<dbReference type="AlphaFoldDB" id="A0A0F8ZJH6"/>
<name>A0A0F8ZJH6_9ZZZZ</name>
<sequence>MQDVGINALQRLIGRVSKGTEFDRPYELWNVLSALRGPDIKGGQGCHVHNMDQVDDFKDKYTGPIRAWISPEWNRRVSSTTTNNIPTLNELLQLRQDVINDRSNI</sequence>
<proteinExistence type="predicted"/>
<reference evidence="1" key="1">
    <citation type="journal article" date="2015" name="Nature">
        <title>Complex archaea that bridge the gap between prokaryotes and eukaryotes.</title>
        <authorList>
            <person name="Spang A."/>
            <person name="Saw J.H."/>
            <person name="Jorgensen S.L."/>
            <person name="Zaremba-Niedzwiedzka K."/>
            <person name="Martijn J."/>
            <person name="Lind A.E."/>
            <person name="van Eijk R."/>
            <person name="Schleper C."/>
            <person name="Guy L."/>
            <person name="Ettema T.J."/>
        </authorList>
    </citation>
    <scope>NUCLEOTIDE SEQUENCE</scope>
</reference>
<accession>A0A0F8ZJH6</accession>
<dbReference type="EMBL" id="LAZR01047552">
    <property type="protein sequence ID" value="KKK93953.1"/>
    <property type="molecule type" value="Genomic_DNA"/>
</dbReference>
<gene>
    <name evidence="1" type="ORF">LCGC14_2687770</name>
</gene>
<evidence type="ECO:0000313" key="1">
    <source>
        <dbReference type="EMBL" id="KKK93953.1"/>
    </source>
</evidence>
<protein>
    <submittedName>
        <fullName evidence="1">Uncharacterized protein</fullName>
    </submittedName>
</protein>